<dbReference type="OrthoDB" id="305371at2"/>
<dbReference type="InterPro" id="IPR011047">
    <property type="entry name" value="Quinoprotein_ADH-like_sf"/>
</dbReference>
<keyword evidence="1" id="KW-0472">Membrane</keyword>
<dbReference type="Proteomes" id="UP000043763">
    <property type="component" value="Unassembled WGS sequence"/>
</dbReference>
<gene>
    <name evidence="2" type="ORF">BRSU_1288</name>
</gene>
<name>A0A0G4K6K1_9SPIR</name>
<dbReference type="AlphaFoldDB" id="A0A0G4K6K1"/>
<reference evidence="3" key="1">
    <citation type="submission" date="2015-04" db="EMBL/GenBank/DDBJ databases">
        <authorList>
            <person name="Mushtaq Mamoona"/>
        </authorList>
    </citation>
    <scope>NUCLEOTIDE SEQUENCE [LARGE SCALE GENOMIC DNA]</scope>
    <source>
        <strain evidence="3">AN4859/03</strain>
    </source>
</reference>
<evidence type="ECO:0000256" key="1">
    <source>
        <dbReference type="SAM" id="Phobius"/>
    </source>
</evidence>
<dbReference type="EMBL" id="CVLB01000001">
    <property type="protein sequence ID" value="CRF33196.1"/>
    <property type="molecule type" value="Genomic_DNA"/>
</dbReference>
<keyword evidence="1" id="KW-1133">Transmembrane helix</keyword>
<dbReference type="RefSeq" id="WP_048594424.1">
    <property type="nucleotide sequence ID" value="NZ_CVLB01000001.1"/>
</dbReference>
<dbReference type="SUPFAM" id="SSF50998">
    <property type="entry name" value="Quinoprotein alcohol dehydrogenase-like"/>
    <property type="match status" value="1"/>
</dbReference>
<protein>
    <submittedName>
        <fullName evidence="2">Uncharacterized protein</fullName>
    </submittedName>
</protein>
<feature type="transmembrane region" description="Helical" evidence="1">
    <location>
        <begin position="21"/>
        <end position="42"/>
    </location>
</feature>
<evidence type="ECO:0000313" key="2">
    <source>
        <dbReference type="EMBL" id="CRF33196.1"/>
    </source>
</evidence>
<sequence>MKIKEKSIIESENIHKIEPLLIRYLTIITALVLIVLFIFFFGTNRLNEEYNTVNVWSKKTDSLDPPSHDENFYINGIFKHNFFTKPEGIIHYFDFNGDTIYSTNLSRGELATLNNQNFIIYKRYGNYIDAYNNMGGIIWRTNTSIYPEIAPYAERIVYHSSDNSKIQMFDFNNNPLSKHIQYGEIITDGAFALYTGDYIAGFSSGDIAYINRNGELSFAISTILSEINIVKSVAISEYGSFALAVSGIRPEYITLYDANGNTMWYSDTGLNRRRHVSSYISEKSMTAFMLADRDIILYSLNKGNEIKRINLEKYNMQNAINMKLNGETNTTIMSVSKDARSVVLIYDNHTKEIVFEKYLDGWVYNLDISNLENEYMIVTDKMIYTYKRVKL</sequence>
<keyword evidence="3" id="KW-1185">Reference proteome</keyword>
<proteinExistence type="predicted"/>
<evidence type="ECO:0000313" key="3">
    <source>
        <dbReference type="Proteomes" id="UP000043763"/>
    </source>
</evidence>
<organism evidence="2 3">
    <name type="scientific">Brachyspira suanatina</name>
    <dbReference type="NCBI Taxonomy" id="381802"/>
    <lineage>
        <taxon>Bacteria</taxon>
        <taxon>Pseudomonadati</taxon>
        <taxon>Spirochaetota</taxon>
        <taxon>Spirochaetia</taxon>
        <taxon>Brachyspirales</taxon>
        <taxon>Brachyspiraceae</taxon>
        <taxon>Brachyspira</taxon>
    </lineage>
</organism>
<accession>A0A0G4K6K1</accession>
<keyword evidence="1" id="KW-0812">Transmembrane</keyword>